<dbReference type="InParanoid" id="B7G972"/>
<reference evidence="5" key="2">
    <citation type="submission" date="2008-08" db="EMBL/GenBank/DDBJ databases">
        <authorList>
            <consortium name="Diatom Consortium"/>
            <person name="Grigoriev I."/>
            <person name="Grimwood J."/>
            <person name="Kuo A."/>
            <person name="Otillar R.P."/>
            <person name="Salamov A."/>
            <person name="Detter J.C."/>
            <person name="Lindquist E."/>
            <person name="Shapiro H."/>
            <person name="Lucas S."/>
            <person name="Glavina del Rio T."/>
            <person name="Pitluck S."/>
            <person name="Rokhsar D."/>
            <person name="Bowler C."/>
        </authorList>
    </citation>
    <scope>GENOME REANNOTATION</scope>
    <source>
        <strain evidence="5">CCAP 1055/1</strain>
    </source>
</reference>
<feature type="compositionally biased region" description="Basic and acidic residues" evidence="2">
    <location>
        <begin position="7"/>
        <end position="20"/>
    </location>
</feature>
<dbReference type="PANTHER" id="PTHR12419:SF10">
    <property type="entry name" value="DEUBIQUITINASE OTUD6B"/>
    <property type="match status" value="1"/>
</dbReference>
<dbReference type="RefSeq" id="XP_002183721.1">
    <property type="nucleotide sequence ID" value="XM_002183685.1"/>
</dbReference>
<feature type="region of interest" description="Disordered" evidence="2">
    <location>
        <begin position="1"/>
        <end position="24"/>
    </location>
</feature>
<dbReference type="InterPro" id="IPR038765">
    <property type="entry name" value="Papain-like_cys_pep_sf"/>
</dbReference>
<dbReference type="Proteomes" id="UP000000759">
    <property type="component" value="Chromosome 20"/>
</dbReference>
<dbReference type="AlphaFoldDB" id="B7G972"/>
<dbReference type="MEROPS" id="C85.008"/>
<feature type="region of interest" description="Disordered" evidence="2">
    <location>
        <begin position="162"/>
        <end position="187"/>
    </location>
</feature>
<dbReference type="PROSITE" id="PS50802">
    <property type="entry name" value="OTU"/>
    <property type="match status" value="1"/>
</dbReference>
<dbReference type="GeneID" id="7195274"/>
<sequence>MDDVGSVEDRRNPRSIDGDHNGMLVVRATPTNSTEFHRFPFLPTPALQKRSTNIMSETNEEMNARHRKELKALEGEKRAETKKTKSTAGKKAKAAIATLEAEYESKLKCMKERHGKELSDETPEFINTDYAANIEKTGGEGPCEPVIDTEEVERQRKVEKARLKREKQRQKELRREQEISKETANAGPLPREVENKIILQQLAPLNMIIAEVKADGHCLYRAVAAQCQSDYLTIRKMCSETLKAHEDDFAPFCEYTDTVPDFQTYVERVRSSADWGGHLELRAISMALKRPVWIFSSTSPHPLVIEEQSSDVDPIRLSYHLKYYALGEHYNQVINCTRPRPF</sequence>
<proteinExistence type="predicted"/>
<evidence type="ECO:0000256" key="1">
    <source>
        <dbReference type="SAM" id="Coils"/>
    </source>
</evidence>
<dbReference type="eggNOG" id="KOG2606">
    <property type="taxonomic scope" value="Eukaryota"/>
</dbReference>
<evidence type="ECO:0000256" key="2">
    <source>
        <dbReference type="SAM" id="MobiDB-lite"/>
    </source>
</evidence>
<keyword evidence="1" id="KW-0175">Coiled coil</keyword>
<dbReference type="KEGG" id="pti:PHATRDRAFT_49012"/>
<dbReference type="EMBL" id="CM000622">
    <property type="protein sequence ID" value="EEC44903.1"/>
    <property type="molecule type" value="Genomic_DNA"/>
</dbReference>
<dbReference type="PANTHER" id="PTHR12419">
    <property type="entry name" value="OTU DOMAIN CONTAINING PROTEIN"/>
    <property type="match status" value="1"/>
</dbReference>
<dbReference type="STRING" id="556484.B7G972"/>
<protein>
    <recommendedName>
        <fullName evidence="3">OTU domain-containing protein</fullName>
    </recommendedName>
</protein>
<dbReference type="OrthoDB" id="415023at2759"/>
<gene>
    <name evidence="4" type="ORF">PHATRDRAFT_49012</name>
</gene>
<feature type="coiled-coil region" evidence="1">
    <location>
        <begin position="56"/>
        <end position="83"/>
    </location>
</feature>
<accession>B7G972</accession>
<evidence type="ECO:0000259" key="3">
    <source>
        <dbReference type="PROSITE" id="PS50802"/>
    </source>
</evidence>
<organism evidence="4 5">
    <name type="scientific">Phaeodactylum tricornutum (strain CCAP 1055/1)</name>
    <dbReference type="NCBI Taxonomy" id="556484"/>
    <lineage>
        <taxon>Eukaryota</taxon>
        <taxon>Sar</taxon>
        <taxon>Stramenopiles</taxon>
        <taxon>Ochrophyta</taxon>
        <taxon>Bacillariophyta</taxon>
        <taxon>Bacillariophyceae</taxon>
        <taxon>Bacillariophycidae</taxon>
        <taxon>Naviculales</taxon>
        <taxon>Phaeodactylaceae</taxon>
        <taxon>Phaeodactylum</taxon>
    </lineage>
</organism>
<dbReference type="SUPFAM" id="SSF54001">
    <property type="entry name" value="Cysteine proteinases"/>
    <property type="match status" value="1"/>
</dbReference>
<dbReference type="CDD" id="cd22748">
    <property type="entry name" value="OTU_OTUD6-like"/>
    <property type="match status" value="1"/>
</dbReference>
<feature type="compositionally biased region" description="Basic and acidic residues" evidence="2">
    <location>
        <begin position="169"/>
        <end position="181"/>
    </location>
</feature>
<name>B7G972_PHATC</name>
<dbReference type="PaxDb" id="2850-Phatr49012"/>
<evidence type="ECO:0000313" key="5">
    <source>
        <dbReference type="Proteomes" id="UP000000759"/>
    </source>
</evidence>
<feature type="domain" description="OTU" evidence="3">
    <location>
        <begin position="207"/>
        <end position="336"/>
    </location>
</feature>
<dbReference type="InterPro" id="IPR003323">
    <property type="entry name" value="OTU_dom"/>
</dbReference>
<dbReference type="Pfam" id="PF02338">
    <property type="entry name" value="OTU"/>
    <property type="match status" value="1"/>
</dbReference>
<dbReference type="GO" id="GO:0016579">
    <property type="term" value="P:protein deubiquitination"/>
    <property type="evidence" value="ECO:0007669"/>
    <property type="project" value="TreeGrafter"/>
</dbReference>
<dbReference type="HOGENOM" id="CLU_034963_0_0_1"/>
<dbReference type="GO" id="GO:0004843">
    <property type="term" value="F:cysteine-type deubiquitinase activity"/>
    <property type="evidence" value="ECO:0007669"/>
    <property type="project" value="TreeGrafter"/>
</dbReference>
<keyword evidence="5" id="KW-1185">Reference proteome</keyword>
<reference evidence="4 5" key="1">
    <citation type="journal article" date="2008" name="Nature">
        <title>The Phaeodactylum genome reveals the evolutionary history of diatom genomes.</title>
        <authorList>
            <person name="Bowler C."/>
            <person name="Allen A.E."/>
            <person name="Badger J.H."/>
            <person name="Grimwood J."/>
            <person name="Jabbari K."/>
            <person name="Kuo A."/>
            <person name="Maheswari U."/>
            <person name="Martens C."/>
            <person name="Maumus F."/>
            <person name="Otillar R.P."/>
            <person name="Rayko E."/>
            <person name="Salamov A."/>
            <person name="Vandepoele K."/>
            <person name="Beszteri B."/>
            <person name="Gruber A."/>
            <person name="Heijde M."/>
            <person name="Katinka M."/>
            <person name="Mock T."/>
            <person name="Valentin K."/>
            <person name="Verret F."/>
            <person name="Berges J.A."/>
            <person name="Brownlee C."/>
            <person name="Cadoret J.P."/>
            <person name="Chiovitti A."/>
            <person name="Choi C.J."/>
            <person name="Coesel S."/>
            <person name="De Martino A."/>
            <person name="Detter J.C."/>
            <person name="Durkin C."/>
            <person name="Falciatore A."/>
            <person name="Fournet J."/>
            <person name="Haruta M."/>
            <person name="Huysman M.J."/>
            <person name="Jenkins B.D."/>
            <person name="Jiroutova K."/>
            <person name="Jorgensen R.E."/>
            <person name="Joubert Y."/>
            <person name="Kaplan A."/>
            <person name="Kroger N."/>
            <person name="Kroth P.G."/>
            <person name="La Roche J."/>
            <person name="Lindquist E."/>
            <person name="Lommer M."/>
            <person name="Martin-Jezequel V."/>
            <person name="Lopez P.J."/>
            <person name="Lucas S."/>
            <person name="Mangogna M."/>
            <person name="McGinnis K."/>
            <person name="Medlin L.K."/>
            <person name="Montsant A."/>
            <person name="Oudot-Le Secq M.P."/>
            <person name="Napoli C."/>
            <person name="Obornik M."/>
            <person name="Parker M.S."/>
            <person name="Petit J.L."/>
            <person name="Porcel B.M."/>
            <person name="Poulsen N."/>
            <person name="Robison M."/>
            <person name="Rychlewski L."/>
            <person name="Rynearson T.A."/>
            <person name="Schmutz J."/>
            <person name="Shapiro H."/>
            <person name="Siaut M."/>
            <person name="Stanley M."/>
            <person name="Sussman M.R."/>
            <person name="Taylor A.R."/>
            <person name="Vardi A."/>
            <person name="von Dassow P."/>
            <person name="Vyverman W."/>
            <person name="Willis A."/>
            <person name="Wyrwicz L.S."/>
            <person name="Rokhsar D.S."/>
            <person name="Weissenbach J."/>
            <person name="Armbrust E.V."/>
            <person name="Green B.R."/>
            <person name="Van de Peer Y."/>
            <person name="Grigoriev I.V."/>
        </authorList>
    </citation>
    <scope>NUCLEOTIDE SEQUENCE [LARGE SCALE GENOMIC DNA]</scope>
    <source>
        <strain evidence="4 5">CCAP 1055/1</strain>
    </source>
</reference>
<dbReference type="Gene3D" id="3.90.70.80">
    <property type="match status" value="1"/>
</dbReference>
<evidence type="ECO:0000313" key="4">
    <source>
        <dbReference type="EMBL" id="EEC44903.1"/>
    </source>
</evidence>
<dbReference type="InterPro" id="IPR050704">
    <property type="entry name" value="Peptidase_C85-like"/>
</dbReference>